<evidence type="ECO:0000256" key="5">
    <source>
        <dbReference type="SAM" id="Phobius"/>
    </source>
</evidence>
<keyword evidence="7" id="KW-1185">Reference proteome</keyword>
<feature type="transmembrane region" description="Helical" evidence="5">
    <location>
        <begin position="372"/>
        <end position="393"/>
    </location>
</feature>
<evidence type="ECO:0000256" key="4">
    <source>
        <dbReference type="ARBA" id="ARBA00023136"/>
    </source>
</evidence>
<dbReference type="RefSeq" id="WP_165876942.1">
    <property type="nucleotide sequence ID" value="NZ_SLWB01000001.1"/>
</dbReference>
<dbReference type="InterPro" id="IPR011385">
    <property type="entry name" value="Site-sp_rcmbase"/>
</dbReference>
<reference evidence="6 7" key="1">
    <citation type="submission" date="2019-03" db="EMBL/GenBank/DDBJ databases">
        <title>Genomic Encyclopedia of Archaeal and Bacterial Type Strains, Phase II (KMG-II): from individual species to whole genera.</title>
        <authorList>
            <person name="Goeker M."/>
        </authorList>
    </citation>
    <scope>NUCLEOTIDE SEQUENCE [LARGE SCALE GENOMIC DNA]</scope>
    <source>
        <strain evidence="6 7">RL-C</strain>
    </source>
</reference>
<dbReference type="InterPro" id="IPR023271">
    <property type="entry name" value="Aquaporin-like"/>
</dbReference>
<keyword evidence="3 5" id="KW-1133">Transmembrane helix</keyword>
<organism evidence="6 7">
    <name type="scientific">Acetobacteroides hydrogenigenes</name>
    <dbReference type="NCBI Taxonomy" id="979970"/>
    <lineage>
        <taxon>Bacteria</taxon>
        <taxon>Pseudomonadati</taxon>
        <taxon>Bacteroidota</taxon>
        <taxon>Bacteroidia</taxon>
        <taxon>Bacteroidales</taxon>
        <taxon>Rikenellaceae</taxon>
        <taxon>Acetobacteroides</taxon>
    </lineage>
</organism>
<evidence type="ECO:0000256" key="2">
    <source>
        <dbReference type="ARBA" id="ARBA00022692"/>
    </source>
</evidence>
<evidence type="ECO:0000256" key="3">
    <source>
        <dbReference type="ARBA" id="ARBA00022989"/>
    </source>
</evidence>
<comment type="caution">
    <text evidence="6">The sequence shown here is derived from an EMBL/GenBank/DDBJ whole genome shotgun (WGS) entry which is preliminary data.</text>
</comment>
<dbReference type="Gene3D" id="1.20.1080.10">
    <property type="entry name" value="Glycerol uptake facilitator protein"/>
    <property type="match status" value="1"/>
</dbReference>
<feature type="transmembrane region" description="Helical" evidence="5">
    <location>
        <begin position="434"/>
        <end position="459"/>
    </location>
</feature>
<dbReference type="AlphaFoldDB" id="A0A4R2EW52"/>
<gene>
    <name evidence="6" type="ORF">CLV25_10196</name>
</gene>
<comment type="subcellular location">
    <subcellularLocation>
        <location evidence="1">Membrane</location>
        <topology evidence="1">Multi-pass membrane protein</topology>
    </subcellularLocation>
</comment>
<feature type="transmembrane region" description="Helical" evidence="5">
    <location>
        <begin position="344"/>
        <end position="366"/>
    </location>
</feature>
<name>A0A4R2EW52_9BACT</name>
<proteinExistence type="predicted"/>
<accession>A0A4R2EW52</accession>
<sequence>MDKDAFEGELRLLMDDGGRSPKQVLVDLVGLVRPSVASDTGYAQERFGWLVELLEHDVQLAGRVADNLFGVLRSHSFEKLFTESGIVSTRSFWSDLVAKLNRKFLPEYYPDNDARLLLHEVFHRRTDYLWLSMLSYASWHRFVEALRKSGVPLELSGLEGAIADSLIVLAQRITAIAYEPEIDSKLPELENINSPFLELARATNKLVKARSNPASTHEVIRFEEAILGHLDRCRKLIDHIYENKDRYGVSMHFIYLIKRFEQQVERYAMLFITIWSSDRKRVDDGISNLMVHLVKVEKQRNSIRKHLHTNTRLLLYKIAVNTSKTGEHYKVANLKEYAQMFRGALGGGLVVGILACLKLGVSYLPLSPLGTAVGYSLNYAMGFVAIYMLHFTLATKQPAMTASTIAKTLANGSTDQLVTPDTLLLIRQIARSQFVSLLGNVMASLPFAWLLAASLTYIGGGHVVDAGKSVALMSDISPWTSLSLFYAAIAGVYLMLSGLIAGYYDNLILHNSFCLRVKSHRGLRRLLGERRLSRLAQYLSNNMGNIAGNVALGLFLGSTSTLGHFIGLPLDIRHVTFSAANFGIALADYPGLPSLAMVVEVAVGVFGIGLMNVVVSFGLSIAIALYSHGANPSDYLRLVRVLVLDFVRAPHQYILPLRIPRRRR</sequence>
<dbReference type="Pfam" id="PF10136">
    <property type="entry name" value="SpecificRecomb"/>
    <property type="match status" value="1"/>
</dbReference>
<feature type="transmembrane region" description="Helical" evidence="5">
    <location>
        <begin position="479"/>
        <end position="504"/>
    </location>
</feature>
<keyword evidence="4 5" id="KW-0472">Membrane</keyword>
<evidence type="ECO:0000256" key="1">
    <source>
        <dbReference type="ARBA" id="ARBA00004141"/>
    </source>
</evidence>
<keyword evidence="2 5" id="KW-0812">Transmembrane</keyword>
<dbReference type="PIRSF" id="PIRSF015380">
    <property type="entry name" value="Site-sp_rcmb"/>
    <property type="match status" value="1"/>
</dbReference>
<dbReference type="Proteomes" id="UP000294830">
    <property type="component" value="Unassembled WGS sequence"/>
</dbReference>
<dbReference type="EMBL" id="SLWB01000001">
    <property type="protein sequence ID" value="TCN72878.1"/>
    <property type="molecule type" value="Genomic_DNA"/>
</dbReference>
<evidence type="ECO:0000313" key="7">
    <source>
        <dbReference type="Proteomes" id="UP000294830"/>
    </source>
</evidence>
<dbReference type="GO" id="GO:0016020">
    <property type="term" value="C:membrane"/>
    <property type="evidence" value="ECO:0007669"/>
    <property type="project" value="UniProtKB-SubCell"/>
</dbReference>
<feature type="transmembrane region" description="Helical" evidence="5">
    <location>
        <begin position="546"/>
        <end position="566"/>
    </location>
</feature>
<evidence type="ECO:0000313" key="6">
    <source>
        <dbReference type="EMBL" id="TCN72878.1"/>
    </source>
</evidence>
<protein>
    <submittedName>
        <fullName evidence="6">Site-specific recombinase</fullName>
    </submittedName>
</protein>
<feature type="transmembrane region" description="Helical" evidence="5">
    <location>
        <begin position="601"/>
        <end position="626"/>
    </location>
</feature>